<proteinExistence type="predicted"/>
<reference evidence="1" key="1">
    <citation type="submission" date="2014-09" db="EMBL/GenBank/DDBJ databases">
        <authorList>
            <person name="Magalhaes I.L.F."/>
            <person name="Oliveira U."/>
            <person name="Santos F.R."/>
            <person name="Vidigal T.H.D.A."/>
            <person name="Brescovit A.D."/>
            <person name="Santos A.J."/>
        </authorList>
    </citation>
    <scope>NUCLEOTIDE SEQUENCE</scope>
    <source>
        <tissue evidence="1">Shoot tissue taken approximately 20 cm above the soil surface</tissue>
    </source>
</reference>
<dbReference type="AlphaFoldDB" id="A0A0A9CK55"/>
<organism evidence="1">
    <name type="scientific">Arundo donax</name>
    <name type="common">Giant reed</name>
    <name type="synonym">Donax arundinaceus</name>
    <dbReference type="NCBI Taxonomy" id="35708"/>
    <lineage>
        <taxon>Eukaryota</taxon>
        <taxon>Viridiplantae</taxon>
        <taxon>Streptophyta</taxon>
        <taxon>Embryophyta</taxon>
        <taxon>Tracheophyta</taxon>
        <taxon>Spermatophyta</taxon>
        <taxon>Magnoliopsida</taxon>
        <taxon>Liliopsida</taxon>
        <taxon>Poales</taxon>
        <taxon>Poaceae</taxon>
        <taxon>PACMAD clade</taxon>
        <taxon>Arundinoideae</taxon>
        <taxon>Arundineae</taxon>
        <taxon>Arundo</taxon>
    </lineage>
</organism>
<name>A0A0A9CK55_ARUDO</name>
<sequence>MRMGPGMLMKLKMEPGMLMKLKMDPGILMKLKKIGHPQQRNASQQLYGVSL</sequence>
<evidence type="ECO:0000313" key="1">
    <source>
        <dbReference type="EMBL" id="JAD76639.1"/>
    </source>
</evidence>
<protein>
    <submittedName>
        <fullName evidence="1">Uncharacterized protein</fullName>
    </submittedName>
</protein>
<accession>A0A0A9CK55</accession>
<reference evidence="1" key="2">
    <citation type="journal article" date="2015" name="Data Brief">
        <title>Shoot transcriptome of the giant reed, Arundo donax.</title>
        <authorList>
            <person name="Barrero R.A."/>
            <person name="Guerrero F.D."/>
            <person name="Moolhuijzen P."/>
            <person name="Goolsby J.A."/>
            <person name="Tidwell J."/>
            <person name="Bellgard S.E."/>
            <person name="Bellgard M.I."/>
        </authorList>
    </citation>
    <scope>NUCLEOTIDE SEQUENCE</scope>
    <source>
        <tissue evidence="1">Shoot tissue taken approximately 20 cm above the soil surface</tissue>
    </source>
</reference>
<dbReference type="EMBL" id="GBRH01221256">
    <property type="protein sequence ID" value="JAD76639.1"/>
    <property type="molecule type" value="Transcribed_RNA"/>
</dbReference>